<accession>A0A0E3VXZ7</accession>
<name>A0A0E3VXZ7_9BRAD</name>
<geneLocation type="plasmid" evidence="3">
    <name>pNK6c DNA</name>
</geneLocation>
<proteinExistence type="predicted"/>
<keyword evidence="2" id="KW-0614">Plasmid</keyword>
<evidence type="ECO:0000313" key="3">
    <source>
        <dbReference type="Proteomes" id="UP000063308"/>
    </source>
</evidence>
<feature type="region of interest" description="Disordered" evidence="1">
    <location>
        <begin position="1"/>
        <end position="34"/>
    </location>
</feature>
<evidence type="ECO:0000256" key="1">
    <source>
        <dbReference type="SAM" id="MobiDB-lite"/>
    </source>
</evidence>
<evidence type="ECO:0000313" key="2">
    <source>
        <dbReference type="EMBL" id="BAR63530.1"/>
    </source>
</evidence>
<protein>
    <submittedName>
        <fullName evidence="2">Uncharacterized protein</fullName>
    </submittedName>
</protein>
<dbReference type="AlphaFoldDB" id="A0A0E3VXZ7"/>
<dbReference type="Proteomes" id="UP000063308">
    <property type="component" value="Plasmid pNK6c"/>
</dbReference>
<gene>
    <name evidence="2" type="ORF">NK6_c_123</name>
</gene>
<dbReference type="EMBL" id="AP014687">
    <property type="protein sequence ID" value="BAR63530.1"/>
    <property type="molecule type" value="Genomic_DNA"/>
</dbReference>
<feature type="compositionally biased region" description="Basic residues" evidence="1">
    <location>
        <begin position="95"/>
        <end position="104"/>
    </location>
</feature>
<feature type="compositionally biased region" description="Basic and acidic residues" evidence="1">
    <location>
        <begin position="1"/>
        <end position="23"/>
    </location>
</feature>
<feature type="region of interest" description="Disordered" evidence="1">
    <location>
        <begin position="84"/>
        <end position="104"/>
    </location>
</feature>
<reference evidence="2 3" key="1">
    <citation type="submission" date="2014-11" db="EMBL/GenBank/DDBJ databases">
        <title>Symbiosis island explosion on the genome of extra-slow-growing strains of soybean bradyrhizobia with massive insertion sequences.</title>
        <authorList>
            <person name="Iida T."/>
            <person name="Minamisawa K."/>
        </authorList>
    </citation>
    <scope>NUCLEOTIDE SEQUENCE [LARGE SCALE GENOMIC DNA]</scope>
    <source>
        <strain evidence="2 3">NK6</strain>
        <plasmid evidence="3">pNK6c DNA</plasmid>
    </source>
</reference>
<sequence>MRIRLSDRQATPHDDGRIGERHSRASRKLSASPADAITTPDCRIVMTPAFCDFGKTLAQKQTGISEARRTRPAHLAYAVGMGSAASPVAGTGMTPHKRAAPAVR</sequence>
<organism evidence="2 3">
    <name type="scientific">Bradyrhizobium diazoefficiens</name>
    <dbReference type="NCBI Taxonomy" id="1355477"/>
    <lineage>
        <taxon>Bacteria</taxon>
        <taxon>Pseudomonadati</taxon>
        <taxon>Pseudomonadota</taxon>
        <taxon>Alphaproteobacteria</taxon>
        <taxon>Hyphomicrobiales</taxon>
        <taxon>Nitrobacteraceae</taxon>
        <taxon>Bradyrhizobium</taxon>
    </lineage>
</organism>